<evidence type="ECO:0000256" key="6">
    <source>
        <dbReference type="ARBA" id="ARBA00023136"/>
    </source>
</evidence>
<dbReference type="HOGENOM" id="CLU_020629_1_0_5"/>
<dbReference type="PANTHER" id="PTHR43867:SF2">
    <property type="entry name" value="CELLULOSE SYNTHASE CATALYTIC SUBUNIT A [UDP-FORMING]"/>
    <property type="match status" value="1"/>
</dbReference>
<dbReference type="AlphaFoldDB" id="N0B6D3"/>
<dbReference type="Pfam" id="PF13641">
    <property type="entry name" value="Glyco_tranf_2_3"/>
    <property type="match status" value="1"/>
</dbReference>
<evidence type="ECO:0000256" key="2">
    <source>
        <dbReference type="ARBA" id="ARBA00022676"/>
    </source>
</evidence>
<evidence type="ECO:0000256" key="4">
    <source>
        <dbReference type="ARBA" id="ARBA00022692"/>
    </source>
</evidence>
<dbReference type="EMBL" id="CP005587">
    <property type="protein sequence ID" value="AGK58548.1"/>
    <property type="molecule type" value="Genomic_DNA"/>
</dbReference>
<keyword evidence="4 8" id="KW-0812">Transmembrane</keyword>
<evidence type="ECO:0000256" key="5">
    <source>
        <dbReference type="ARBA" id="ARBA00022989"/>
    </source>
</evidence>
<gene>
    <name evidence="9" type="ORF">HYPDE_34383</name>
</gene>
<dbReference type="eggNOG" id="COG1215">
    <property type="taxonomic scope" value="Bacteria"/>
</dbReference>
<evidence type="ECO:0000313" key="9">
    <source>
        <dbReference type="EMBL" id="AGK58548.1"/>
    </source>
</evidence>
<feature type="transmembrane region" description="Helical" evidence="8">
    <location>
        <begin position="90"/>
        <end position="115"/>
    </location>
</feature>
<evidence type="ECO:0000256" key="1">
    <source>
        <dbReference type="ARBA" id="ARBA00004141"/>
    </source>
</evidence>
<evidence type="ECO:0000256" key="8">
    <source>
        <dbReference type="SAM" id="Phobius"/>
    </source>
</evidence>
<dbReference type="PANTHER" id="PTHR43867">
    <property type="entry name" value="CELLULOSE SYNTHASE CATALYTIC SUBUNIT A [UDP-FORMING]"/>
    <property type="match status" value="1"/>
</dbReference>
<sequence length="511" mass="58138">MGAFMSARRNETPRPRRRHKPSHAESRPSVPWEPFLRAIERLDRAVNDLRRRAPDFSAATPFPVWQQTVMLGVPAIFTAALILLDESGFILWSLTLALPFLLIAIVRLVAVWHVLKRQPKFRRAPVGDRRFDTRLPTFSVLIPVYQEVAVIPDLVAAMRWLDYPPDRLEILFITEEQDQPTRHALLRAGLARNMRILTVPAGQPRTKPRALNYALQDARGILVTVYDAEDVPDRDQLRRAADAFIEGGPRLACVQAQLAIYNANQSFLSRQFALEYAALFRGLLPALAYLKLPIPLGGTSNHFRRDLLLKCGGWDPFNVTEDADLGIRIARLGYDVTVIQSATLEEAPAFWRTWRGQRTRWIKGWIQTYLVHMRHPRKLWRDLGTWQFMGFQVMIGGMILSFLVHPWFYILLADAALTGGELMPANSLLRWVCGGHLAIGYGAAWLLTIVTALGSVRRLWSAVWLPIYWLAMSWAAYCAVVDLIFRPFHWEKTAHGAGARHRDILPKSGLP</sequence>
<proteinExistence type="predicted"/>
<evidence type="ECO:0000256" key="7">
    <source>
        <dbReference type="SAM" id="MobiDB-lite"/>
    </source>
</evidence>
<keyword evidence="6 8" id="KW-0472">Membrane</keyword>
<dbReference type="GO" id="GO:0016757">
    <property type="term" value="F:glycosyltransferase activity"/>
    <property type="evidence" value="ECO:0007669"/>
    <property type="project" value="UniProtKB-KW"/>
</dbReference>
<evidence type="ECO:0000313" key="10">
    <source>
        <dbReference type="Proteomes" id="UP000005952"/>
    </source>
</evidence>
<dbReference type="Gene3D" id="3.90.550.10">
    <property type="entry name" value="Spore Coat Polysaccharide Biosynthesis Protein SpsA, Chain A"/>
    <property type="match status" value="1"/>
</dbReference>
<protein>
    <submittedName>
        <fullName evidence="9">Family 2 glycosyl transferase</fullName>
    </submittedName>
</protein>
<keyword evidence="10" id="KW-1185">Reference proteome</keyword>
<organism evidence="9 10">
    <name type="scientific">Hyphomicrobium denitrificans 1NES1</name>
    <dbReference type="NCBI Taxonomy" id="670307"/>
    <lineage>
        <taxon>Bacteria</taxon>
        <taxon>Pseudomonadati</taxon>
        <taxon>Pseudomonadota</taxon>
        <taxon>Alphaproteobacteria</taxon>
        <taxon>Hyphomicrobiales</taxon>
        <taxon>Hyphomicrobiaceae</taxon>
        <taxon>Hyphomicrobium</taxon>
    </lineage>
</organism>
<dbReference type="SUPFAM" id="SSF53448">
    <property type="entry name" value="Nucleotide-diphospho-sugar transferases"/>
    <property type="match status" value="1"/>
</dbReference>
<accession>N0B6D3</accession>
<feature type="region of interest" description="Disordered" evidence="7">
    <location>
        <begin position="1"/>
        <end position="29"/>
    </location>
</feature>
<keyword evidence="3 9" id="KW-0808">Transferase</keyword>
<dbReference type="STRING" id="670307.HYPDE_34383"/>
<dbReference type="KEGG" id="hdt:HYPDE_34383"/>
<name>N0B6D3_9HYPH</name>
<evidence type="ECO:0000256" key="3">
    <source>
        <dbReference type="ARBA" id="ARBA00022679"/>
    </source>
</evidence>
<dbReference type="Proteomes" id="UP000005952">
    <property type="component" value="Chromosome"/>
</dbReference>
<comment type="subcellular location">
    <subcellularLocation>
        <location evidence="1">Membrane</location>
        <topology evidence="1">Multi-pass membrane protein</topology>
    </subcellularLocation>
</comment>
<dbReference type="InterPro" id="IPR029044">
    <property type="entry name" value="Nucleotide-diphossugar_trans"/>
</dbReference>
<keyword evidence="5 8" id="KW-1133">Transmembrane helix</keyword>
<keyword evidence="2" id="KW-0328">Glycosyltransferase</keyword>
<dbReference type="InterPro" id="IPR050321">
    <property type="entry name" value="Glycosyltr_2/OpgH_subfam"/>
</dbReference>
<feature type="transmembrane region" description="Helical" evidence="8">
    <location>
        <begin position="428"/>
        <end position="450"/>
    </location>
</feature>
<dbReference type="GO" id="GO:0016020">
    <property type="term" value="C:membrane"/>
    <property type="evidence" value="ECO:0007669"/>
    <property type="project" value="UniProtKB-SubCell"/>
</dbReference>
<feature type="transmembrane region" description="Helical" evidence="8">
    <location>
        <begin position="64"/>
        <end position="84"/>
    </location>
</feature>
<reference evidence="9 10" key="1">
    <citation type="journal article" date="2013" name="Genome Announc.">
        <title>Genome sequences for three denitrifying bacterial strains isolated from a uranium- and nitrate-contaminated subsurface environment.</title>
        <authorList>
            <person name="Venkatramanan R."/>
            <person name="Prakash O."/>
            <person name="Woyke T."/>
            <person name="Chain P."/>
            <person name="Goodwin L.A."/>
            <person name="Watson D."/>
            <person name="Brooks S."/>
            <person name="Kostka J.E."/>
            <person name="Green S.J."/>
        </authorList>
    </citation>
    <scope>NUCLEOTIDE SEQUENCE [LARGE SCALE GENOMIC DNA]</scope>
    <source>
        <strain evidence="9 10">1NES1</strain>
    </source>
</reference>
<feature type="transmembrane region" description="Helical" evidence="8">
    <location>
        <begin position="383"/>
        <end position="408"/>
    </location>
</feature>
<feature type="transmembrane region" description="Helical" evidence="8">
    <location>
        <begin position="462"/>
        <end position="485"/>
    </location>
</feature>